<dbReference type="EMBL" id="MU070391">
    <property type="protein sequence ID" value="KAF5827962.1"/>
    <property type="molecule type" value="Genomic_DNA"/>
</dbReference>
<evidence type="ECO:0000256" key="1">
    <source>
        <dbReference type="SAM" id="Phobius"/>
    </source>
</evidence>
<evidence type="ECO:0000313" key="2">
    <source>
        <dbReference type="EMBL" id="KAF5827962.1"/>
    </source>
</evidence>
<gene>
    <name evidence="2" type="ORF">DUNSADRAFT_18458</name>
</gene>
<protein>
    <submittedName>
        <fullName evidence="2">Uncharacterized protein</fullName>
    </submittedName>
</protein>
<keyword evidence="1" id="KW-0472">Membrane</keyword>
<name>A0ABQ7G034_DUNSA</name>
<organism evidence="2 3">
    <name type="scientific">Dunaliella salina</name>
    <name type="common">Green alga</name>
    <name type="synonym">Protococcus salinus</name>
    <dbReference type="NCBI Taxonomy" id="3046"/>
    <lineage>
        <taxon>Eukaryota</taxon>
        <taxon>Viridiplantae</taxon>
        <taxon>Chlorophyta</taxon>
        <taxon>core chlorophytes</taxon>
        <taxon>Chlorophyceae</taxon>
        <taxon>CS clade</taxon>
        <taxon>Chlamydomonadales</taxon>
        <taxon>Dunaliellaceae</taxon>
        <taxon>Dunaliella</taxon>
    </lineage>
</organism>
<sequence length="59" mass="6546">MAGTQPPLLQVILLLMAGLIVGLIVGTAFMETAEHIYVHGAENHYREPHHAARLARRFL</sequence>
<keyword evidence="3" id="KW-1185">Reference proteome</keyword>
<dbReference type="Proteomes" id="UP000815325">
    <property type="component" value="Unassembled WGS sequence"/>
</dbReference>
<accession>A0ABQ7G034</accession>
<keyword evidence="1" id="KW-1133">Transmembrane helix</keyword>
<evidence type="ECO:0000313" key="3">
    <source>
        <dbReference type="Proteomes" id="UP000815325"/>
    </source>
</evidence>
<feature type="transmembrane region" description="Helical" evidence="1">
    <location>
        <begin position="12"/>
        <end position="30"/>
    </location>
</feature>
<comment type="caution">
    <text evidence="2">The sequence shown here is derived from an EMBL/GenBank/DDBJ whole genome shotgun (WGS) entry which is preliminary data.</text>
</comment>
<proteinExistence type="predicted"/>
<keyword evidence="1" id="KW-0812">Transmembrane</keyword>
<reference evidence="2" key="1">
    <citation type="submission" date="2017-08" db="EMBL/GenBank/DDBJ databases">
        <authorList>
            <person name="Polle J.E."/>
            <person name="Barry K."/>
            <person name="Cushman J."/>
            <person name="Schmutz J."/>
            <person name="Tran D."/>
            <person name="Hathwaick L.T."/>
            <person name="Yim W.C."/>
            <person name="Jenkins J."/>
            <person name="Mckie-Krisberg Z.M."/>
            <person name="Prochnik S."/>
            <person name="Lindquist E."/>
            <person name="Dockter R.B."/>
            <person name="Adam C."/>
            <person name="Molina H."/>
            <person name="Bunkerborg J."/>
            <person name="Jin E."/>
            <person name="Buchheim M."/>
            <person name="Magnuson J."/>
        </authorList>
    </citation>
    <scope>NUCLEOTIDE SEQUENCE</scope>
    <source>
        <strain evidence="2">CCAP 19/18</strain>
    </source>
</reference>